<comment type="caution">
    <text evidence="2">The sequence shown here is derived from an EMBL/GenBank/DDBJ whole genome shotgun (WGS) entry which is preliminary data.</text>
</comment>
<dbReference type="InterPro" id="IPR034660">
    <property type="entry name" value="DinB/YfiT-like"/>
</dbReference>
<protein>
    <submittedName>
        <fullName evidence="2">YfiT family bacillithiol transferase</fullName>
    </submittedName>
</protein>
<reference evidence="3" key="1">
    <citation type="journal article" date="2019" name="Int. J. Syst. Evol. Microbiol.">
        <title>The Global Catalogue of Microorganisms (GCM) 10K type strain sequencing project: providing services to taxonomists for standard genome sequencing and annotation.</title>
        <authorList>
            <consortium name="The Broad Institute Genomics Platform"/>
            <consortium name="The Broad Institute Genome Sequencing Center for Infectious Disease"/>
            <person name="Wu L."/>
            <person name="Ma J."/>
        </authorList>
    </citation>
    <scope>NUCLEOTIDE SEQUENCE [LARGE SCALE GENOMIC DNA]</scope>
    <source>
        <strain evidence="3">CGMCC 4.1641</strain>
    </source>
</reference>
<dbReference type="EMBL" id="JBHSED010000014">
    <property type="protein sequence ID" value="MFC4303714.1"/>
    <property type="molecule type" value="Genomic_DNA"/>
</dbReference>
<evidence type="ECO:0000259" key="1">
    <source>
        <dbReference type="Pfam" id="PF12867"/>
    </source>
</evidence>
<dbReference type="Pfam" id="PF12867">
    <property type="entry name" value="DinB_2"/>
    <property type="match status" value="1"/>
</dbReference>
<dbReference type="Proteomes" id="UP001595755">
    <property type="component" value="Unassembled WGS sequence"/>
</dbReference>
<dbReference type="Gene3D" id="1.20.120.450">
    <property type="entry name" value="dinb family like domain"/>
    <property type="match status" value="1"/>
</dbReference>
<proteinExistence type="predicted"/>
<feature type="domain" description="DinB-like" evidence="1">
    <location>
        <begin position="49"/>
        <end position="182"/>
    </location>
</feature>
<keyword evidence="2" id="KW-0808">Transferase</keyword>
<name>A0ABV8SB33_9BACL</name>
<evidence type="ECO:0000313" key="3">
    <source>
        <dbReference type="Proteomes" id="UP001595755"/>
    </source>
</evidence>
<organism evidence="2 3">
    <name type="scientific">Cohnella boryungensis</name>
    <dbReference type="NCBI Taxonomy" id="768479"/>
    <lineage>
        <taxon>Bacteria</taxon>
        <taxon>Bacillati</taxon>
        <taxon>Bacillota</taxon>
        <taxon>Bacilli</taxon>
        <taxon>Bacillales</taxon>
        <taxon>Paenibacillaceae</taxon>
        <taxon>Cohnella</taxon>
    </lineage>
</organism>
<evidence type="ECO:0000313" key="2">
    <source>
        <dbReference type="EMBL" id="MFC4303714.1"/>
    </source>
</evidence>
<sequence length="193" mass="22042">MRQVDGGSVKMDGKEFIMDLLSYPIGQFAAVQEPTDEQRTQFIEAIAEITDKFRQAMDGLGLEQLKTPYRPGGWTVQQVVHHLADAGMNSYIRFKRGLTEDRPIAGTFREDLWAELNDYMDTPVETSIMLLEALHTRLATLLVGLKSLDFKRSVISPTHGEMTLDVALQRYSWHARHHIAQVTSLRERLGWKK</sequence>
<accession>A0ABV8SB33</accession>
<dbReference type="InterPro" id="IPR024775">
    <property type="entry name" value="DinB-like"/>
</dbReference>
<dbReference type="GO" id="GO:0016740">
    <property type="term" value="F:transferase activity"/>
    <property type="evidence" value="ECO:0007669"/>
    <property type="project" value="UniProtKB-KW"/>
</dbReference>
<gene>
    <name evidence="2" type="ORF">ACFO1S_09615</name>
</gene>
<dbReference type="SUPFAM" id="SSF109854">
    <property type="entry name" value="DinB/YfiT-like putative metalloenzymes"/>
    <property type="match status" value="1"/>
</dbReference>
<keyword evidence="3" id="KW-1185">Reference proteome</keyword>
<dbReference type="NCBIfam" id="NF009807">
    <property type="entry name" value="PRK13291.1"/>
    <property type="match status" value="1"/>
</dbReference>